<protein>
    <submittedName>
        <fullName evidence="7">NADH:flavin oxidoreductase/NADH oxidase</fullName>
    </submittedName>
</protein>
<comment type="cofactor">
    <cofactor evidence="1">
        <name>FMN</name>
        <dbReference type="ChEBI" id="CHEBI:58210"/>
    </cofactor>
</comment>
<dbReference type="EMBL" id="JBHTII010000001">
    <property type="protein sequence ID" value="MFD0790399.1"/>
    <property type="molecule type" value="Genomic_DNA"/>
</dbReference>
<evidence type="ECO:0000256" key="5">
    <source>
        <dbReference type="ARBA" id="ARBA00023002"/>
    </source>
</evidence>
<evidence type="ECO:0000256" key="2">
    <source>
        <dbReference type="ARBA" id="ARBA00022630"/>
    </source>
</evidence>
<name>A0ABW3AJE9_9MICO</name>
<comment type="caution">
    <text evidence="7">The sequence shown here is derived from an EMBL/GenBank/DDBJ whole genome shotgun (WGS) entry which is preliminary data.</text>
</comment>
<dbReference type="Pfam" id="PF00724">
    <property type="entry name" value="Oxidored_FMN"/>
    <property type="match status" value="1"/>
</dbReference>
<evidence type="ECO:0000313" key="8">
    <source>
        <dbReference type="Proteomes" id="UP001597055"/>
    </source>
</evidence>
<dbReference type="PANTHER" id="PTHR43303">
    <property type="entry name" value="NADPH DEHYDROGENASE C23G7.10C-RELATED"/>
    <property type="match status" value="1"/>
</dbReference>
<feature type="domain" description="NADH:flavin oxidoreductase/NADH oxidase N-terminal" evidence="6">
    <location>
        <begin position="6"/>
        <end position="338"/>
    </location>
</feature>
<sequence>MSANTSLFSPLVVRGVTFPNRIGVSPMCMYSAGPDAVATDFHLVHLASRAVGGAGLVFTEAVAVTSEGRITDGDLGLWNDEQAQALARIAGEIRAAGAVPGIQLAHAGRKGGRTVPWAGYEPIAPERWGRLLAPSPLPFRDGWDEPTPLSDADLHAVVAAFVSAARRAVDAGFAVIELHFAHGYLVHQFLSPLANLRSDGYGGSLEGRARLALGISAAVRAEIGDDVVLGVRLSVVDWIEGGVTLDESVTVARWLGELGVDVIDCSSGAVVSGEKVPAAPLYQVGFADRIRRDADVRTAAVGLITEPGEAESVIRDGKADLVLIGRAMLRDPYWARAASVELGAAAEPPIPIPYRRAVERMAARTQW</sequence>
<evidence type="ECO:0000313" key="7">
    <source>
        <dbReference type="EMBL" id="MFD0790399.1"/>
    </source>
</evidence>
<evidence type="ECO:0000256" key="4">
    <source>
        <dbReference type="ARBA" id="ARBA00022857"/>
    </source>
</evidence>
<dbReference type="PANTHER" id="PTHR43303:SF4">
    <property type="entry name" value="NADPH DEHYDROGENASE C23G7.10C-RELATED"/>
    <property type="match status" value="1"/>
</dbReference>
<dbReference type="InterPro" id="IPR001155">
    <property type="entry name" value="OxRdtase_FMN_N"/>
</dbReference>
<reference evidence="8" key="1">
    <citation type="journal article" date="2019" name="Int. J. Syst. Evol. Microbiol.">
        <title>The Global Catalogue of Microorganisms (GCM) 10K type strain sequencing project: providing services to taxonomists for standard genome sequencing and annotation.</title>
        <authorList>
            <consortium name="The Broad Institute Genomics Platform"/>
            <consortium name="The Broad Institute Genome Sequencing Center for Infectious Disease"/>
            <person name="Wu L."/>
            <person name="Ma J."/>
        </authorList>
    </citation>
    <scope>NUCLEOTIDE SEQUENCE [LARGE SCALE GENOMIC DNA]</scope>
    <source>
        <strain evidence="8">CCUG 54523</strain>
    </source>
</reference>
<keyword evidence="3" id="KW-0288">FMN</keyword>
<dbReference type="CDD" id="cd02932">
    <property type="entry name" value="OYE_YqiM_FMN"/>
    <property type="match status" value="1"/>
</dbReference>
<keyword evidence="2" id="KW-0285">Flavoprotein</keyword>
<dbReference type="Gene3D" id="3.20.20.70">
    <property type="entry name" value="Aldolase class I"/>
    <property type="match status" value="1"/>
</dbReference>
<dbReference type="SUPFAM" id="SSF51395">
    <property type="entry name" value="FMN-linked oxidoreductases"/>
    <property type="match status" value="1"/>
</dbReference>
<keyword evidence="4" id="KW-0521">NADP</keyword>
<dbReference type="InterPro" id="IPR013785">
    <property type="entry name" value="Aldolase_TIM"/>
</dbReference>
<dbReference type="RefSeq" id="WP_204978202.1">
    <property type="nucleotide sequence ID" value="NZ_JBHTII010000001.1"/>
</dbReference>
<keyword evidence="8" id="KW-1185">Reference proteome</keyword>
<evidence type="ECO:0000256" key="3">
    <source>
        <dbReference type="ARBA" id="ARBA00022643"/>
    </source>
</evidence>
<organism evidence="7 8">
    <name type="scientific">Microbacterium insulae</name>
    <dbReference type="NCBI Taxonomy" id="483014"/>
    <lineage>
        <taxon>Bacteria</taxon>
        <taxon>Bacillati</taxon>
        <taxon>Actinomycetota</taxon>
        <taxon>Actinomycetes</taxon>
        <taxon>Micrococcales</taxon>
        <taxon>Microbacteriaceae</taxon>
        <taxon>Microbacterium</taxon>
    </lineage>
</organism>
<dbReference type="Proteomes" id="UP001597055">
    <property type="component" value="Unassembled WGS sequence"/>
</dbReference>
<dbReference type="InterPro" id="IPR044152">
    <property type="entry name" value="YqjM-like"/>
</dbReference>
<proteinExistence type="predicted"/>
<accession>A0ABW3AJE9</accession>
<evidence type="ECO:0000259" key="6">
    <source>
        <dbReference type="Pfam" id="PF00724"/>
    </source>
</evidence>
<gene>
    <name evidence="7" type="ORF">ACFQ0P_08315</name>
</gene>
<evidence type="ECO:0000256" key="1">
    <source>
        <dbReference type="ARBA" id="ARBA00001917"/>
    </source>
</evidence>
<keyword evidence="5" id="KW-0560">Oxidoreductase</keyword>